<dbReference type="KEGG" id="psoj:PHYSODRAFT_388894"/>
<evidence type="ECO:0000256" key="1">
    <source>
        <dbReference type="SAM" id="MobiDB-lite"/>
    </source>
</evidence>
<dbReference type="PANTHER" id="PTHR31827">
    <property type="entry name" value="EMB|CAB89363.1"/>
    <property type="match status" value="1"/>
</dbReference>
<protein>
    <recommendedName>
        <fullName evidence="2">WRKY19-like zinc finger domain-containing protein</fullName>
    </recommendedName>
</protein>
<dbReference type="PANTHER" id="PTHR31827:SF1">
    <property type="entry name" value="EMB|CAB89363.1"/>
    <property type="match status" value="1"/>
</dbReference>
<dbReference type="OMA" id="SARRQCK"/>
<dbReference type="InterPro" id="IPR056866">
    <property type="entry name" value="Znf_WRKY19"/>
</dbReference>
<dbReference type="AlphaFoldDB" id="G4YVX6"/>
<dbReference type="STRING" id="1094619.G4YVX6"/>
<feature type="domain" description="WRKY19-like zinc finger" evidence="2">
    <location>
        <begin position="120"/>
        <end position="142"/>
    </location>
</feature>
<feature type="domain" description="WRKY19-like zinc finger" evidence="2">
    <location>
        <begin position="143"/>
        <end position="166"/>
    </location>
</feature>
<reference evidence="3 4" key="1">
    <citation type="journal article" date="2006" name="Science">
        <title>Phytophthora genome sequences uncover evolutionary origins and mechanisms of pathogenesis.</title>
        <authorList>
            <person name="Tyler B.M."/>
            <person name="Tripathy S."/>
            <person name="Zhang X."/>
            <person name="Dehal P."/>
            <person name="Jiang R.H."/>
            <person name="Aerts A."/>
            <person name="Arredondo F.D."/>
            <person name="Baxter L."/>
            <person name="Bensasson D."/>
            <person name="Beynon J.L."/>
            <person name="Chapman J."/>
            <person name="Damasceno C.M."/>
            <person name="Dorrance A.E."/>
            <person name="Dou D."/>
            <person name="Dickerman A.W."/>
            <person name="Dubchak I.L."/>
            <person name="Garbelotto M."/>
            <person name="Gijzen M."/>
            <person name="Gordon S.G."/>
            <person name="Govers F."/>
            <person name="Grunwald N.J."/>
            <person name="Huang W."/>
            <person name="Ivors K.L."/>
            <person name="Jones R.W."/>
            <person name="Kamoun S."/>
            <person name="Krampis K."/>
            <person name="Lamour K.H."/>
            <person name="Lee M.K."/>
            <person name="McDonald W.H."/>
            <person name="Medina M."/>
            <person name="Meijer H.J."/>
            <person name="Nordberg E.K."/>
            <person name="Maclean D.J."/>
            <person name="Ospina-Giraldo M.D."/>
            <person name="Morris P.F."/>
            <person name="Phuntumart V."/>
            <person name="Putnam N.H."/>
            <person name="Rash S."/>
            <person name="Rose J.K."/>
            <person name="Sakihama Y."/>
            <person name="Salamov A.A."/>
            <person name="Savidor A."/>
            <person name="Scheuring C.F."/>
            <person name="Smith B.M."/>
            <person name="Sobral B.W."/>
            <person name="Terry A."/>
            <person name="Torto-Alalibo T.A."/>
            <person name="Win J."/>
            <person name="Xu Z."/>
            <person name="Zhang H."/>
            <person name="Grigoriev I.V."/>
            <person name="Rokhsar D.S."/>
            <person name="Boore J.L."/>
        </authorList>
    </citation>
    <scope>NUCLEOTIDE SEQUENCE [LARGE SCALE GENOMIC DNA]</scope>
    <source>
        <strain evidence="3 4">P6497</strain>
    </source>
</reference>
<feature type="compositionally biased region" description="Low complexity" evidence="1">
    <location>
        <begin position="55"/>
        <end position="66"/>
    </location>
</feature>
<organism evidence="3 4">
    <name type="scientific">Phytophthora sojae (strain P6497)</name>
    <name type="common">Soybean stem and root rot agent</name>
    <name type="synonym">Phytophthora megasperma f. sp. glycines</name>
    <dbReference type="NCBI Taxonomy" id="1094619"/>
    <lineage>
        <taxon>Eukaryota</taxon>
        <taxon>Sar</taxon>
        <taxon>Stramenopiles</taxon>
        <taxon>Oomycota</taxon>
        <taxon>Peronosporomycetes</taxon>
        <taxon>Peronosporales</taxon>
        <taxon>Peronosporaceae</taxon>
        <taxon>Phytophthora</taxon>
    </lineage>
</organism>
<gene>
    <name evidence="3" type="ORF">PHYSODRAFT_388894</name>
</gene>
<sequence>PLAFRFCEGNVPRRPGLREKFPRQQPLTEQRQVHFPRNYLVVEKHLKEEKRPTRRNSSASKSSRADSLTRPASRSLKFEAPPQPKPTTRNKRASWSGRTTRTASTAASARRQCKSARKSKECMIPGCSKGARSRGLCKRHGGGKRCTYPECTRSDQGGGYCIAHGG</sequence>
<dbReference type="Pfam" id="PF24906">
    <property type="entry name" value="Zf_WRKY19"/>
    <property type="match status" value="2"/>
</dbReference>
<feature type="region of interest" description="Disordered" evidence="1">
    <location>
        <begin position="1"/>
        <end position="115"/>
    </location>
</feature>
<feature type="non-terminal residue" evidence="3">
    <location>
        <position position="1"/>
    </location>
</feature>
<dbReference type="InParanoid" id="G4YVX6"/>
<keyword evidence="4" id="KW-1185">Reference proteome</keyword>
<accession>G4YVX6</accession>
<name>G4YVX6_PHYSP</name>
<evidence type="ECO:0000313" key="3">
    <source>
        <dbReference type="EMBL" id="EGZ23730.1"/>
    </source>
</evidence>
<dbReference type="Proteomes" id="UP000002640">
    <property type="component" value="Unassembled WGS sequence"/>
</dbReference>
<feature type="non-terminal residue" evidence="3">
    <location>
        <position position="166"/>
    </location>
</feature>
<dbReference type="GeneID" id="20651020"/>
<proteinExistence type="predicted"/>
<feature type="compositionally biased region" description="Low complexity" evidence="1">
    <location>
        <begin position="93"/>
        <end position="110"/>
    </location>
</feature>
<dbReference type="RefSeq" id="XP_009519018.1">
    <property type="nucleotide sequence ID" value="XM_009520723.1"/>
</dbReference>
<feature type="compositionally biased region" description="Basic and acidic residues" evidence="1">
    <location>
        <begin position="42"/>
        <end position="51"/>
    </location>
</feature>
<evidence type="ECO:0000313" key="4">
    <source>
        <dbReference type="Proteomes" id="UP000002640"/>
    </source>
</evidence>
<dbReference type="EMBL" id="JH159152">
    <property type="protein sequence ID" value="EGZ23730.1"/>
    <property type="molecule type" value="Genomic_DNA"/>
</dbReference>
<evidence type="ECO:0000259" key="2">
    <source>
        <dbReference type="Pfam" id="PF24906"/>
    </source>
</evidence>